<dbReference type="AlphaFoldDB" id="A0A4R5QIA0"/>
<dbReference type="Proteomes" id="UP000295096">
    <property type="component" value="Unassembled WGS sequence"/>
</dbReference>
<dbReference type="EMBL" id="SMSJ01000007">
    <property type="protein sequence ID" value="TDH63104.1"/>
    <property type="molecule type" value="Genomic_DNA"/>
</dbReference>
<keyword evidence="1" id="KW-0472">Membrane</keyword>
<evidence type="ECO:0008006" key="4">
    <source>
        <dbReference type="Google" id="ProtNLM"/>
    </source>
</evidence>
<feature type="transmembrane region" description="Helical" evidence="1">
    <location>
        <begin position="12"/>
        <end position="31"/>
    </location>
</feature>
<sequence length="141" mass="14716">MRETGQTILRVLPLLVAALPMAAFLAELIPADLAAGWLGPESGLAGIAIASLAGGFIPGGPFVSFPLVLTFIKAGAGGPQMVALITGWAILGFHRVIAWEWPVLGGRFILIRLLASGLLPILAGVLAQWLLPLFPHALVRP</sequence>
<keyword evidence="1" id="KW-0812">Transmembrane</keyword>
<feature type="transmembrane region" description="Helical" evidence="1">
    <location>
        <begin position="81"/>
        <end position="97"/>
    </location>
</feature>
<protein>
    <recommendedName>
        <fullName evidence="4">Permease</fullName>
    </recommendedName>
</protein>
<keyword evidence="1" id="KW-1133">Transmembrane helix</keyword>
<organism evidence="2 3">
    <name type="scientific">Dankookia rubra</name>
    <dbReference type="NCBI Taxonomy" id="1442381"/>
    <lineage>
        <taxon>Bacteria</taxon>
        <taxon>Pseudomonadati</taxon>
        <taxon>Pseudomonadota</taxon>
        <taxon>Alphaproteobacteria</taxon>
        <taxon>Acetobacterales</taxon>
        <taxon>Roseomonadaceae</taxon>
        <taxon>Dankookia</taxon>
    </lineage>
</organism>
<gene>
    <name evidence="2" type="ORF">E2C06_08295</name>
</gene>
<feature type="transmembrane region" description="Helical" evidence="1">
    <location>
        <begin position="43"/>
        <end position="69"/>
    </location>
</feature>
<comment type="caution">
    <text evidence="2">The sequence shown here is derived from an EMBL/GenBank/DDBJ whole genome shotgun (WGS) entry which is preliminary data.</text>
</comment>
<keyword evidence="3" id="KW-1185">Reference proteome</keyword>
<feature type="transmembrane region" description="Helical" evidence="1">
    <location>
        <begin position="109"/>
        <end position="131"/>
    </location>
</feature>
<reference evidence="2 3" key="1">
    <citation type="journal article" date="2016" name="J. Microbiol.">
        <title>Dankookia rubra gen. nov., sp. nov., an alphaproteobacterium isolated from sediment of a shallow stream.</title>
        <authorList>
            <person name="Kim W.H."/>
            <person name="Kim D.H."/>
            <person name="Kang K."/>
            <person name="Ahn T.Y."/>
        </authorList>
    </citation>
    <scope>NUCLEOTIDE SEQUENCE [LARGE SCALE GENOMIC DNA]</scope>
    <source>
        <strain evidence="2 3">JCM30602</strain>
    </source>
</reference>
<evidence type="ECO:0000313" key="3">
    <source>
        <dbReference type="Proteomes" id="UP000295096"/>
    </source>
</evidence>
<evidence type="ECO:0000256" key="1">
    <source>
        <dbReference type="SAM" id="Phobius"/>
    </source>
</evidence>
<proteinExistence type="predicted"/>
<evidence type="ECO:0000313" key="2">
    <source>
        <dbReference type="EMBL" id="TDH63104.1"/>
    </source>
</evidence>
<dbReference type="OrthoDB" id="5797386at2"/>
<accession>A0A4R5QIA0</accession>
<name>A0A4R5QIA0_9PROT</name>